<dbReference type="RefSeq" id="WP_094335198.1">
    <property type="nucleotide sequence ID" value="NZ_NFIE01000006.1"/>
</dbReference>
<comment type="caution">
    <text evidence="2">The sequence shown here is derived from an EMBL/GenBank/DDBJ whole genome shotgun (WGS) entry which is preliminary data.</text>
</comment>
<dbReference type="InterPro" id="IPR019277">
    <property type="entry name" value="DUF2304"/>
</dbReference>
<evidence type="ECO:0000313" key="2">
    <source>
        <dbReference type="EMBL" id="OUN89036.1"/>
    </source>
</evidence>
<accession>A0A1Y3XTX3</accession>
<evidence type="ECO:0000313" key="3">
    <source>
        <dbReference type="Proteomes" id="UP000195781"/>
    </source>
</evidence>
<gene>
    <name evidence="2" type="ORF">B5G02_03405</name>
</gene>
<keyword evidence="1" id="KW-1133">Transmembrane helix</keyword>
<keyword evidence="1" id="KW-0812">Transmembrane</keyword>
<dbReference type="OrthoDB" id="3186517at2"/>
<keyword evidence="2" id="KW-0808">Transferase</keyword>
<feature type="transmembrane region" description="Helical" evidence="1">
    <location>
        <begin position="69"/>
        <end position="87"/>
    </location>
</feature>
<name>A0A1Y3XTX3_9ACTN</name>
<proteinExistence type="predicted"/>
<dbReference type="Pfam" id="PF10066">
    <property type="entry name" value="DUF2304"/>
    <property type="match status" value="1"/>
</dbReference>
<protein>
    <submittedName>
        <fullName evidence="2">Glycosyl transferase</fullName>
    </submittedName>
</protein>
<dbReference type="AlphaFoldDB" id="A0A1Y3XTX3"/>
<dbReference type="GO" id="GO:0016740">
    <property type="term" value="F:transferase activity"/>
    <property type="evidence" value="ECO:0007669"/>
    <property type="project" value="UniProtKB-KW"/>
</dbReference>
<organism evidence="2 3">
    <name type="scientific">[Collinsella] massiliensis</name>
    <dbReference type="NCBI Taxonomy" id="1232426"/>
    <lineage>
        <taxon>Bacteria</taxon>
        <taxon>Bacillati</taxon>
        <taxon>Actinomycetota</taxon>
        <taxon>Coriobacteriia</taxon>
        <taxon>Coriobacteriales</taxon>
        <taxon>Coriobacteriaceae</taxon>
        <taxon>Enorma</taxon>
    </lineage>
</organism>
<keyword evidence="3" id="KW-1185">Reference proteome</keyword>
<feature type="transmembrane region" description="Helical" evidence="1">
    <location>
        <begin position="34"/>
        <end position="57"/>
    </location>
</feature>
<evidence type="ECO:0000256" key="1">
    <source>
        <dbReference type="SAM" id="Phobius"/>
    </source>
</evidence>
<keyword evidence="1" id="KW-0472">Membrane</keyword>
<dbReference type="EMBL" id="NFIE01000006">
    <property type="protein sequence ID" value="OUN89036.1"/>
    <property type="molecule type" value="Genomic_DNA"/>
</dbReference>
<feature type="transmembrane region" description="Helical" evidence="1">
    <location>
        <begin position="6"/>
        <end position="22"/>
    </location>
</feature>
<sequence length="141" mass="15898">MTAGLRVTLIVASFLTLIFMARKVRSSKIRLEDSIFWFCFAILLLVVSIFPGVFYLLSAIAGTISVANFVFLFFIFILLISCFSLSVRVSQLDTKLRDLTQQLAIERFERYSNDKKDCEAISADDGLGFANVSKCDNENNE</sequence>
<reference evidence="3" key="1">
    <citation type="submission" date="2017-04" db="EMBL/GenBank/DDBJ databases">
        <title>Function of individual gut microbiota members based on whole genome sequencing of pure cultures obtained from chicken caecum.</title>
        <authorList>
            <person name="Medvecky M."/>
            <person name="Cejkova D."/>
            <person name="Polansky O."/>
            <person name="Karasova D."/>
            <person name="Kubasova T."/>
            <person name="Cizek A."/>
            <person name="Rychlik I."/>
        </authorList>
    </citation>
    <scope>NUCLEOTIDE SEQUENCE [LARGE SCALE GENOMIC DNA]</scope>
    <source>
        <strain evidence="3">An5</strain>
    </source>
</reference>
<dbReference type="Proteomes" id="UP000195781">
    <property type="component" value="Unassembled WGS sequence"/>
</dbReference>